<dbReference type="InterPro" id="IPR001752">
    <property type="entry name" value="Kinesin_motor_dom"/>
</dbReference>
<keyword evidence="1" id="KW-0493">Microtubule</keyword>
<evidence type="ECO:0000256" key="6">
    <source>
        <dbReference type="SAM" id="MobiDB-lite"/>
    </source>
</evidence>
<keyword evidence="4" id="KW-0067">ATP-binding</keyword>
<name>A0A7S4LNE8_9EUGL</name>
<dbReference type="SMART" id="SM00129">
    <property type="entry name" value="KISc"/>
    <property type="match status" value="1"/>
</dbReference>
<feature type="coiled-coil region" evidence="5">
    <location>
        <begin position="499"/>
        <end position="561"/>
    </location>
</feature>
<dbReference type="InterPro" id="IPR027640">
    <property type="entry name" value="Kinesin-like_fam"/>
</dbReference>
<dbReference type="InterPro" id="IPR027417">
    <property type="entry name" value="P-loop_NTPase"/>
</dbReference>
<feature type="binding site" evidence="4">
    <location>
        <begin position="99"/>
        <end position="106"/>
    </location>
    <ligand>
        <name>ATP</name>
        <dbReference type="ChEBI" id="CHEBI:30616"/>
    </ligand>
</feature>
<sequence>MADSRDEANTRIKVILRVRPPDKRETDWFKKGQQRNIFRDTINTSHPDTRIIIDRTNKSYDFDCVFREESTQRMLFKTAALPTLENVFAGYCGAVLAYGQTGTGKTHTMQGYAPQLGQEQKGIIPRCADYIFSRIEKSDPIFKFTVSLNFVQIYLDKLQDLFQPEAPEVTINPETERVELPGITEHVVTSAEQFMKMFYFGEKHRVTRATMMNETSSRGHAALIVHIRMEPQDEEGRLSTKIGKLVLVDLAGYERFTLTGATGIAAEEAKKINASLLALGSVVNALADACSDKKGQHHIPYRNAKLTRLLKDCLGGTSVSTIICTVGPCDKYNQETSGTLYFGWRAMAVKVNAQIKEVYDPAKYTMHLKNKLTAAHERIKTLVQFFKKASPSGWDAYVKSYGEPEVRVDFDDDDEEAAIIAALNKMESPQMLRRHSGARRGSIDPGQVNRILNGQPVGATAPPGHSIMHMSATDILQTDELDINPDAPAELKAVQKNWNMEIRHQKEQAERELDMLRLRHLQDLEEARAAGVDESVLQQLRKEHEQELYMMREQNLLLKEEILRQKQKEEAKALLLSAKQANSTVLQSVAASNGASEVAKPVTEMQRHDEERITDICTHLQETCNNKDDVLVRMFDLICYYEAQIQDNDLNAQAIAVTHADEVASQDKQQLRDSRSREEKLRRELEKKDAEIARLKHGGGIPQSPSHVEVSLPRTNSLGSQRSFSFTGNLKSTAALNAAMKSGPAPAQRPHTRVATGGYHTASYAYSTPPQTPPASAQRGQPGYVQPSYSAAQSYQKAGYHNPR</sequence>
<dbReference type="Gene3D" id="3.40.850.10">
    <property type="entry name" value="Kinesin motor domain"/>
    <property type="match status" value="1"/>
</dbReference>
<dbReference type="PANTHER" id="PTHR47968">
    <property type="entry name" value="CENTROMERE PROTEIN E"/>
    <property type="match status" value="1"/>
</dbReference>
<accession>A0A7S4LNE8</accession>
<dbReference type="GO" id="GO:0005874">
    <property type="term" value="C:microtubule"/>
    <property type="evidence" value="ECO:0007669"/>
    <property type="project" value="UniProtKB-KW"/>
</dbReference>
<dbReference type="Pfam" id="PF00225">
    <property type="entry name" value="Kinesin"/>
    <property type="match status" value="1"/>
</dbReference>
<evidence type="ECO:0000256" key="3">
    <source>
        <dbReference type="ARBA" id="ARBA00023175"/>
    </source>
</evidence>
<feature type="compositionally biased region" description="Polar residues" evidence="6">
    <location>
        <begin position="764"/>
        <end position="779"/>
    </location>
</feature>
<dbReference type="PANTHER" id="PTHR47968:SF36">
    <property type="entry name" value="KINESIN HEAVY CHAIN ISOFORM X1"/>
    <property type="match status" value="1"/>
</dbReference>
<reference evidence="8" key="1">
    <citation type="submission" date="2021-01" db="EMBL/GenBank/DDBJ databases">
        <authorList>
            <person name="Corre E."/>
            <person name="Pelletier E."/>
            <person name="Niang G."/>
            <person name="Scheremetjew M."/>
            <person name="Finn R."/>
            <person name="Kale V."/>
            <person name="Holt S."/>
            <person name="Cochrane G."/>
            <person name="Meng A."/>
            <person name="Brown T."/>
            <person name="Cohen L."/>
        </authorList>
    </citation>
    <scope>NUCLEOTIDE SEQUENCE</scope>
    <source>
        <strain evidence="8">CCMP1594</strain>
    </source>
</reference>
<evidence type="ECO:0000259" key="7">
    <source>
        <dbReference type="PROSITE" id="PS50067"/>
    </source>
</evidence>
<dbReference type="GO" id="GO:0007018">
    <property type="term" value="P:microtubule-based movement"/>
    <property type="evidence" value="ECO:0007669"/>
    <property type="project" value="InterPro"/>
</dbReference>
<feature type="compositionally biased region" description="Polar residues" evidence="6">
    <location>
        <begin position="787"/>
        <end position="796"/>
    </location>
</feature>
<comment type="similarity">
    <text evidence="4">Belongs to the TRAFAC class myosin-kinesin ATPase superfamily. Kinesin family.</text>
</comment>
<organism evidence="8">
    <name type="scientific">Eutreptiella gymnastica</name>
    <dbReference type="NCBI Taxonomy" id="73025"/>
    <lineage>
        <taxon>Eukaryota</taxon>
        <taxon>Discoba</taxon>
        <taxon>Euglenozoa</taxon>
        <taxon>Euglenida</taxon>
        <taxon>Spirocuta</taxon>
        <taxon>Euglenophyceae</taxon>
        <taxon>Eutreptiales</taxon>
        <taxon>Eutreptiaceae</taxon>
        <taxon>Eutreptiella</taxon>
    </lineage>
</organism>
<dbReference type="GO" id="GO:0005524">
    <property type="term" value="F:ATP binding"/>
    <property type="evidence" value="ECO:0007669"/>
    <property type="project" value="UniProtKB-UniRule"/>
</dbReference>
<dbReference type="InterPro" id="IPR036961">
    <property type="entry name" value="Kinesin_motor_dom_sf"/>
</dbReference>
<keyword evidence="4" id="KW-0547">Nucleotide-binding</keyword>
<dbReference type="CDD" id="cd00106">
    <property type="entry name" value="KISc"/>
    <property type="match status" value="1"/>
</dbReference>
<dbReference type="PROSITE" id="PS50067">
    <property type="entry name" value="KINESIN_MOTOR_2"/>
    <property type="match status" value="1"/>
</dbReference>
<dbReference type="GO" id="GO:0008017">
    <property type="term" value="F:microtubule binding"/>
    <property type="evidence" value="ECO:0007669"/>
    <property type="project" value="InterPro"/>
</dbReference>
<feature type="region of interest" description="Disordered" evidence="6">
    <location>
        <begin position="760"/>
        <end position="804"/>
    </location>
</feature>
<gene>
    <name evidence="8" type="ORF">EGYM00163_LOCUS51161</name>
</gene>
<evidence type="ECO:0000256" key="4">
    <source>
        <dbReference type="PROSITE-ProRule" id="PRU00283"/>
    </source>
</evidence>
<evidence type="ECO:0000256" key="2">
    <source>
        <dbReference type="ARBA" id="ARBA00023054"/>
    </source>
</evidence>
<dbReference type="AlphaFoldDB" id="A0A7S4LNE8"/>
<evidence type="ECO:0000256" key="1">
    <source>
        <dbReference type="ARBA" id="ARBA00022701"/>
    </source>
</evidence>
<dbReference type="EMBL" id="HBJA01149036">
    <property type="protein sequence ID" value="CAE0840018.1"/>
    <property type="molecule type" value="Transcribed_RNA"/>
</dbReference>
<feature type="region of interest" description="Disordered" evidence="6">
    <location>
        <begin position="661"/>
        <end position="685"/>
    </location>
</feature>
<feature type="domain" description="Kinesin motor" evidence="7">
    <location>
        <begin position="11"/>
        <end position="349"/>
    </location>
</feature>
<keyword evidence="3 4" id="KW-0505">Motor protein</keyword>
<evidence type="ECO:0000313" key="8">
    <source>
        <dbReference type="EMBL" id="CAE0840018.1"/>
    </source>
</evidence>
<protein>
    <recommendedName>
        <fullName evidence="7">Kinesin motor domain-containing protein</fullName>
    </recommendedName>
</protein>
<evidence type="ECO:0000256" key="5">
    <source>
        <dbReference type="SAM" id="Coils"/>
    </source>
</evidence>
<proteinExistence type="inferred from homology"/>
<dbReference type="SUPFAM" id="SSF52540">
    <property type="entry name" value="P-loop containing nucleoside triphosphate hydrolases"/>
    <property type="match status" value="1"/>
</dbReference>
<dbReference type="PRINTS" id="PR00380">
    <property type="entry name" value="KINESINHEAVY"/>
</dbReference>
<keyword evidence="2 5" id="KW-0175">Coiled coil</keyword>
<feature type="compositionally biased region" description="Basic and acidic residues" evidence="6">
    <location>
        <begin position="669"/>
        <end position="685"/>
    </location>
</feature>
<dbReference type="GO" id="GO:0003777">
    <property type="term" value="F:microtubule motor activity"/>
    <property type="evidence" value="ECO:0007669"/>
    <property type="project" value="InterPro"/>
</dbReference>